<dbReference type="SUPFAM" id="SSF53795">
    <property type="entry name" value="PEP carboxykinase-like"/>
    <property type="match status" value="1"/>
</dbReference>
<proteinExistence type="predicted"/>
<dbReference type="GO" id="GO:0000155">
    <property type="term" value="F:phosphorelay sensor kinase activity"/>
    <property type="evidence" value="ECO:0007669"/>
    <property type="project" value="InterPro"/>
</dbReference>
<dbReference type="AlphaFoldDB" id="A0A7W9VT78"/>
<reference evidence="2 3" key="1">
    <citation type="submission" date="2020-08" db="EMBL/GenBank/DDBJ databases">
        <title>Genomic Encyclopedia of Type Strains, Phase IV (KMG-IV): sequencing the most valuable type-strain genomes for metagenomic binning, comparative biology and taxonomic classification.</title>
        <authorList>
            <person name="Goeker M."/>
        </authorList>
    </citation>
    <scope>NUCLEOTIDE SEQUENCE [LARGE SCALE GENOMIC DNA]</scope>
    <source>
        <strain evidence="2 3">DSM 11099</strain>
    </source>
</reference>
<protein>
    <submittedName>
        <fullName evidence="2">Serine kinase of HPr protein (Carbohydrate metabolism regulator)</fullName>
    </submittedName>
</protein>
<dbReference type="EMBL" id="JACHEU010000001">
    <property type="protein sequence ID" value="MBB6010668.1"/>
    <property type="molecule type" value="Genomic_DNA"/>
</dbReference>
<sequence length="158" mass="16387">MSAVVQAGPATNVHGTAVLVADKGVLITGPSGSGKSTLALALIDRLGTRGRFCRLVADDQVFASGHGGRLVCHAPDTISGLAEVCGIGPQRLAASEDGAVIDLIVRLVPDTELPRLQEEAHETVAGCVVPRIDLPARNVVCALQILAAWLKLPPFRAE</sequence>
<dbReference type="InterPro" id="IPR011104">
    <property type="entry name" value="Hpr_kin/Pase_C"/>
</dbReference>
<gene>
    <name evidence="2" type="ORF">HNR59_000013</name>
</gene>
<dbReference type="Pfam" id="PF07475">
    <property type="entry name" value="Hpr_kinase_C"/>
    <property type="match status" value="1"/>
</dbReference>
<dbReference type="Proteomes" id="UP000533306">
    <property type="component" value="Unassembled WGS sequence"/>
</dbReference>
<dbReference type="GO" id="GO:0006109">
    <property type="term" value="P:regulation of carbohydrate metabolic process"/>
    <property type="evidence" value="ECO:0007669"/>
    <property type="project" value="InterPro"/>
</dbReference>
<dbReference type="CDD" id="cd01918">
    <property type="entry name" value="HprK_C"/>
    <property type="match status" value="1"/>
</dbReference>
<evidence type="ECO:0000313" key="2">
    <source>
        <dbReference type="EMBL" id="MBB6010668.1"/>
    </source>
</evidence>
<dbReference type="InterPro" id="IPR027417">
    <property type="entry name" value="P-loop_NTPase"/>
</dbReference>
<organism evidence="2 3">
    <name type="scientific">Aquamicrobium lusatiense</name>
    <dbReference type="NCBI Taxonomy" id="89772"/>
    <lineage>
        <taxon>Bacteria</taxon>
        <taxon>Pseudomonadati</taxon>
        <taxon>Pseudomonadota</taxon>
        <taxon>Alphaproteobacteria</taxon>
        <taxon>Hyphomicrobiales</taxon>
        <taxon>Phyllobacteriaceae</taxon>
        <taxon>Aquamicrobium</taxon>
    </lineage>
</organism>
<dbReference type="GO" id="GO:0005524">
    <property type="term" value="F:ATP binding"/>
    <property type="evidence" value="ECO:0007669"/>
    <property type="project" value="InterPro"/>
</dbReference>
<accession>A0A7W9VT78</accession>
<dbReference type="RefSeq" id="WP_343060551.1">
    <property type="nucleotide sequence ID" value="NZ_JACHEU010000001.1"/>
</dbReference>
<keyword evidence="2" id="KW-0808">Transferase</keyword>
<comment type="caution">
    <text evidence="2">The sequence shown here is derived from an EMBL/GenBank/DDBJ whole genome shotgun (WGS) entry which is preliminary data.</text>
</comment>
<keyword evidence="2" id="KW-0418">Kinase</keyword>
<name>A0A7W9VT78_9HYPH</name>
<keyword evidence="3" id="KW-1185">Reference proteome</keyword>
<dbReference type="Gene3D" id="3.40.50.300">
    <property type="entry name" value="P-loop containing nucleotide triphosphate hydrolases"/>
    <property type="match status" value="1"/>
</dbReference>
<feature type="domain" description="HPr kinase/phosphorylase C-terminal" evidence="1">
    <location>
        <begin position="9"/>
        <end position="136"/>
    </location>
</feature>
<evidence type="ECO:0000313" key="3">
    <source>
        <dbReference type="Proteomes" id="UP000533306"/>
    </source>
</evidence>
<evidence type="ECO:0000259" key="1">
    <source>
        <dbReference type="Pfam" id="PF07475"/>
    </source>
</evidence>